<evidence type="ECO:0000313" key="3">
    <source>
        <dbReference type="Proteomes" id="UP001152888"/>
    </source>
</evidence>
<comment type="caution">
    <text evidence="2">The sequence shown here is derived from an EMBL/GenBank/DDBJ whole genome shotgun (WGS) entry which is preliminary data.</text>
</comment>
<dbReference type="OrthoDB" id="6130192at2759"/>
<reference evidence="2" key="1">
    <citation type="submission" date="2022-03" db="EMBL/GenBank/DDBJ databases">
        <authorList>
            <person name="Sayadi A."/>
        </authorList>
    </citation>
    <scope>NUCLEOTIDE SEQUENCE</scope>
</reference>
<organism evidence="2 3">
    <name type="scientific">Acanthoscelides obtectus</name>
    <name type="common">Bean weevil</name>
    <name type="synonym">Bruchus obtectus</name>
    <dbReference type="NCBI Taxonomy" id="200917"/>
    <lineage>
        <taxon>Eukaryota</taxon>
        <taxon>Metazoa</taxon>
        <taxon>Ecdysozoa</taxon>
        <taxon>Arthropoda</taxon>
        <taxon>Hexapoda</taxon>
        <taxon>Insecta</taxon>
        <taxon>Pterygota</taxon>
        <taxon>Neoptera</taxon>
        <taxon>Endopterygota</taxon>
        <taxon>Coleoptera</taxon>
        <taxon>Polyphaga</taxon>
        <taxon>Cucujiformia</taxon>
        <taxon>Chrysomeloidea</taxon>
        <taxon>Chrysomelidae</taxon>
        <taxon>Bruchinae</taxon>
        <taxon>Bruchini</taxon>
        <taxon>Acanthoscelides</taxon>
    </lineage>
</organism>
<feature type="compositionally biased region" description="Polar residues" evidence="1">
    <location>
        <begin position="74"/>
        <end position="83"/>
    </location>
</feature>
<dbReference type="Proteomes" id="UP001152888">
    <property type="component" value="Unassembled WGS sequence"/>
</dbReference>
<keyword evidence="3" id="KW-1185">Reference proteome</keyword>
<evidence type="ECO:0000313" key="2">
    <source>
        <dbReference type="EMBL" id="CAH1982342.1"/>
    </source>
</evidence>
<protein>
    <submittedName>
        <fullName evidence="2">Uncharacterized protein</fullName>
    </submittedName>
</protein>
<accession>A0A9P0PED8</accession>
<name>A0A9P0PED8_ACAOB</name>
<gene>
    <name evidence="2" type="ORF">ACAOBT_LOCUS14958</name>
</gene>
<evidence type="ECO:0000256" key="1">
    <source>
        <dbReference type="SAM" id="MobiDB-lite"/>
    </source>
</evidence>
<sequence length="119" mass="12524">MAHLPTTPEVPSPSRRAVKPRLHLAVLAARFCPIVPFVYVPCSRVAVALDAKVTPLASIGRRMRVCFGTLCFSTSPQGGQQPPNVAADGEGGTTDTATGQQSGPRLTMAEIEELKVGLV</sequence>
<feature type="region of interest" description="Disordered" evidence="1">
    <location>
        <begin position="74"/>
        <end position="104"/>
    </location>
</feature>
<proteinExistence type="predicted"/>
<dbReference type="AlphaFoldDB" id="A0A9P0PED8"/>
<dbReference type="EMBL" id="CAKOFQ010006920">
    <property type="protein sequence ID" value="CAH1982342.1"/>
    <property type="molecule type" value="Genomic_DNA"/>
</dbReference>